<gene>
    <name evidence="1" type="ORF">JI744_14440</name>
</gene>
<proteinExistence type="predicted"/>
<name>A0A8J7MUK1_9RHOB</name>
<protein>
    <submittedName>
        <fullName evidence="1">DUF3572 domain-containing protein</fullName>
    </submittedName>
</protein>
<accession>A0A8J7MUK1</accession>
<organism evidence="1 2">
    <name type="scientific">Fuscibacter oryzae</name>
    <dbReference type="NCBI Taxonomy" id="2803939"/>
    <lineage>
        <taxon>Bacteria</taxon>
        <taxon>Pseudomonadati</taxon>
        <taxon>Pseudomonadota</taxon>
        <taxon>Alphaproteobacteria</taxon>
        <taxon>Rhodobacterales</taxon>
        <taxon>Paracoccaceae</taxon>
        <taxon>Fuscibacter</taxon>
    </lineage>
</organism>
<comment type="caution">
    <text evidence="1">The sequence shown here is derived from an EMBL/GenBank/DDBJ whole genome shotgun (WGS) entry which is preliminary data.</text>
</comment>
<reference evidence="1" key="1">
    <citation type="submission" date="2021-01" db="EMBL/GenBank/DDBJ databases">
        <title>Genome seq and assembly of Tabrizicola sp. KVB23.</title>
        <authorList>
            <person name="Chhetri G."/>
        </authorList>
    </citation>
    <scope>NUCLEOTIDE SEQUENCE</scope>
    <source>
        <strain evidence="1">KVB23</strain>
    </source>
</reference>
<evidence type="ECO:0000313" key="2">
    <source>
        <dbReference type="Proteomes" id="UP000619033"/>
    </source>
</evidence>
<dbReference type="EMBL" id="JAESVP010000007">
    <property type="protein sequence ID" value="MBL4929305.1"/>
    <property type="molecule type" value="Genomic_DNA"/>
</dbReference>
<sequence length="93" mass="9722">MNERESAEIVALQALGWLVSDSEMIGAFLGATGLAQGDIAALTRDPVFLAGVVDFCLESDDRVLTCAVALGVRPEAIAQARRALPGGGDPHWT</sequence>
<dbReference type="Pfam" id="PF12096">
    <property type="entry name" value="DUF3572"/>
    <property type="match status" value="1"/>
</dbReference>
<dbReference type="RefSeq" id="WP_202661841.1">
    <property type="nucleotide sequence ID" value="NZ_JAESVP010000007.1"/>
</dbReference>
<dbReference type="Proteomes" id="UP000619033">
    <property type="component" value="Unassembled WGS sequence"/>
</dbReference>
<keyword evidence="2" id="KW-1185">Reference proteome</keyword>
<dbReference type="InterPro" id="IPR021955">
    <property type="entry name" value="DUF3572"/>
</dbReference>
<dbReference type="AlphaFoldDB" id="A0A8J7MUK1"/>
<evidence type="ECO:0000313" key="1">
    <source>
        <dbReference type="EMBL" id="MBL4929305.1"/>
    </source>
</evidence>